<name>A0A7V8FM71_9BURK</name>
<organism evidence="2 3">
    <name type="scientific">Paracidovorax wautersii</name>
    <dbReference type="NCBI Taxonomy" id="1177982"/>
    <lineage>
        <taxon>Bacteria</taxon>
        <taxon>Pseudomonadati</taxon>
        <taxon>Pseudomonadota</taxon>
        <taxon>Betaproteobacteria</taxon>
        <taxon>Burkholderiales</taxon>
        <taxon>Comamonadaceae</taxon>
        <taxon>Paracidovorax</taxon>
    </lineage>
</organism>
<keyword evidence="2" id="KW-0808">Transferase</keyword>
<gene>
    <name evidence="2" type="primary">epsJ</name>
    <name evidence="2" type="ORF">GAK30_02845</name>
</gene>
<dbReference type="InterPro" id="IPR029044">
    <property type="entry name" value="Nucleotide-diphossugar_trans"/>
</dbReference>
<sequence length="341" mass="37699">MSSSSPAAPWLSILIPVYNVRPYLQACLDSVLPQAAACAQPVEVIALDDQSNDGSWELLQQLQQAYPALRILRHEHNGGLSRARNTLLEAATGDYLWFLDSDDLLADGAVASLHAAVAQHAQPDLVICGFRLVREVMKPKHVRRGELHRATFAGPADQRLTDTATLLGGLMATGQMHSWSKIARRHLYGDDLRFPPGRHYEDMATTPRLALRAASAVYVPQVWVGYRQRAGSILATLSPAKLQDLAQCWPEIARAVRARPNTEAQVQAGVAQFIARSFLGAVRKVPPATGDGPSTRSLRLALDAALNLLGLDAHALATRFLRQGWFWRAARLRYWLWKTRR</sequence>
<proteinExistence type="predicted"/>
<dbReference type="CDD" id="cd00761">
    <property type="entry name" value="Glyco_tranf_GTA_type"/>
    <property type="match status" value="1"/>
</dbReference>
<evidence type="ECO:0000313" key="3">
    <source>
        <dbReference type="Proteomes" id="UP000461670"/>
    </source>
</evidence>
<comment type="caution">
    <text evidence="2">The sequence shown here is derived from an EMBL/GenBank/DDBJ whole genome shotgun (WGS) entry which is preliminary data.</text>
</comment>
<dbReference type="GO" id="GO:0016758">
    <property type="term" value="F:hexosyltransferase activity"/>
    <property type="evidence" value="ECO:0007669"/>
    <property type="project" value="UniProtKB-ARBA"/>
</dbReference>
<evidence type="ECO:0000259" key="1">
    <source>
        <dbReference type="Pfam" id="PF00535"/>
    </source>
</evidence>
<dbReference type="SUPFAM" id="SSF53448">
    <property type="entry name" value="Nucleotide-diphospho-sugar transferases"/>
    <property type="match status" value="1"/>
</dbReference>
<dbReference type="InterPro" id="IPR001173">
    <property type="entry name" value="Glyco_trans_2-like"/>
</dbReference>
<dbReference type="AlphaFoldDB" id="A0A7V8FM71"/>
<dbReference type="Pfam" id="PF00535">
    <property type="entry name" value="Glycos_transf_2"/>
    <property type="match status" value="1"/>
</dbReference>
<accession>A0A7V8FM71</accession>
<dbReference type="PANTHER" id="PTHR22916:SF3">
    <property type="entry name" value="UDP-GLCNAC:BETAGAL BETA-1,3-N-ACETYLGLUCOSAMINYLTRANSFERASE-LIKE PROTEIN 1"/>
    <property type="match status" value="1"/>
</dbReference>
<evidence type="ECO:0000313" key="2">
    <source>
        <dbReference type="EMBL" id="KAF1019897.1"/>
    </source>
</evidence>
<feature type="domain" description="Glycosyltransferase 2-like" evidence="1">
    <location>
        <begin position="12"/>
        <end position="145"/>
    </location>
</feature>
<dbReference type="Gene3D" id="3.90.550.10">
    <property type="entry name" value="Spore Coat Polysaccharide Biosynthesis Protein SpsA, Chain A"/>
    <property type="match status" value="1"/>
</dbReference>
<protein>
    <submittedName>
        <fullName evidence="2">Putative glycosyltransferase EpsJ</fullName>
    </submittedName>
</protein>
<dbReference type="Proteomes" id="UP000461670">
    <property type="component" value="Unassembled WGS sequence"/>
</dbReference>
<dbReference type="PANTHER" id="PTHR22916">
    <property type="entry name" value="GLYCOSYLTRANSFERASE"/>
    <property type="match status" value="1"/>
</dbReference>
<dbReference type="EMBL" id="WNDQ01000045">
    <property type="protein sequence ID" value="KAF1019897.1"/>
    <property type="molecule type" value="Genomic_DNA"/>
</dbReference>
<reference evidence="3" key="1">
    <citation type="journal article" date="2020" name="MBio">
        <title>Horizontal gene transfer to a defensive symbiont with a reduced genome amongst a multipartite beetle microbiome.</title>
        <authorList>
            <person name="Waterworth S.C."/>
            <person name="Florez L.V."/>
            <person name="Rees E.R."/>
            <person name="Hertweck C."/>
            <person name="Kaltenpoth M."/>
            <person name="Kwan J.C."/>
        </authorList>
    </citation>
    <scope>NUCLEOTIDE SEQUENCE [LARGE SCALE GENOMIC DNA]</scope>
</reference>